<keyword evidence="2" id="KW-1185">Reference proteome</keyword>
<sequence length="151" mass="17360">MMITIDKMTGTVNVDGYQIKPSTKLAELPESFMTGQEMTVQVIREKVPCTFSSFIEATDSLETKVNLRFERDKLVSVFIHLTDLTKSYKEAADFYSSTPERKQMHLDWLQSKLGKGQDTYTSYQWGKVGVAQDRSDNVHIFIHNQNNIWAL</sequence>
<evidence type="ECO:0000313" key="1">
    <source>
        <dbReference type="EMBL" id="MFC3139031.1"/>
    </source>
</evidence>
<comment type="caution">
    <text evidence="1">The sequence shown here is derived from an EMBL/GenBank/DDBJ whole genome shotgun (WGS) entry which is preliminary data.</text>
</comment>
<accession>A0ABV7GHS3</accession>
<reference evidence="2" key="1">
    <citation type="journal article" date="2019" name="Int. J. Syst. Evol. Microbiol.">
        <title>The Global Catalogue of Microorganisms (GCM) 10K type strain sequencing project: providing services to taxonomists for standard genome sequencing and annotation.</title>
        <authorList>
            <consortium name="The Broad Institute Genomics Platform"/>
            <consortium name="The Broad Institute Genome Sequencing Center for Infectious Disease"/>
            <person name="Wu L."/>
            <person name="Ma J."/>
        </authorList>
    </citation>
    <scope>NUCLEOTIDE SEQUENCE [LARGE SCALE GENOMIC DNA]</scope>
    <source>
        <strain evidence="2">KCTC 52277</strain>
    </source>
</reference>
<organism evidence="1 2">
    <name type="scientific">Shewanella submarina</name>
    <dbReference type="NCBI Taxonomy" id="2016376"/>
    <lineage>
        <taxon>Bacteria</taxon>
        <taxon>Pseudomonadati</taxon>
        <taxon>Pseudomonadota</taxon>
        <taxon>Gammaproteobacteria</taxon>
        <taxon>Alteromonadales</taxon>
        <taxon>Shewanellaceae</taxon>
        <taxon>Shewanella</taxon>
    </lineage>
</organism>
<dbReference type="RefSeq" id="WP_380712092.1">
    <property type="nucleotide sequence ID" value="NZ_JBHRTD010000015.1"/>
</dbReference>
<name>A0ABV7GHS3_9GAMM</name>
<gene>
    <name evidence="1" type="ORF">ACFOE0_12670</name>
</gene>
<dbReference type="Proteomes" id="UP001595621">
    <property type="component" value="Unassembled WGS sequence"/>
</dbReference>
<protein>
    <submittedName>
        <fullName evidence="1">Uncharacterized protein</fullName>
    </submittedName>
</protein>
<proteinExistence type="predicted"/>
<dbReference type="EMBL" id="JBHRTD010000015">
    <property type="protein sequence ID" value="MFC3139031.1"/>
    <property type="molecule type" value="Genomic_DNA"/>
</dbReference>
<evidence type="ECO:0000313" key="2">
    <source>
        <dbReference type="Proteomes" id="UP001595621"/>
    </source>
</evidence>